<dbReference type="PANTHER" id="PTHR46018:SF2">
    <property type="entry name" value="ZINC PHOSPHODIESTERASE ELAC PROTEIN 1"/>
    <property type="match status" value="1"/>
</dbReference>
<dbReference type="InterPro" id="IPR044094">
    <property type="entry name" value="AtsA-like_MBL-fold"/>
</dbReference>
<evidence type="ECO:0000313" key="3">
    <source>
        <dbReference type="EMBL" id="PWR18077.1"/>
    </source>
</evidence>
<protein>
    <submittedName>
        <fullName evidence="3">MBL fold metallo-hydrolase</fullName>
    </submittedName>
</protein>
<organism evidence="3 4">
    <name type="scientific">Zavarzinia compransoris</name>
    <dbReference type="NCBI Taxonomy" id="1264899"/>
    <lineage>
        <taxon>Bacteria</taxon>
        <taxon>Pseudomonadati</taxon>
        <taxon>Pseudomonadota</taxon>
        <taxon>Alphaproteobacteria</taxon>
        <taxon>Rhodospirillales</taxon>
        <taxon>Zavarziniaceae</taxon>
        <taxon>Zavarzinia</taxon>
    </lineage>
</organism>
<feature type="domain" description="Metallo-beta-lactamase" evidence="2">
    <location>
        <begin position="72"/>
        <end position="280"/>
    </location>
</feature>
<dbReference type="AlphaFoldDB" id="A0A317DTQ9"/>
<dbReference type="GO" id="GO:0042781">
    <property type="term" value="F:3'-tRNA processing endoribonuclease activity"/>
    <property type="evidence" value="ECO:0007669"/>
    <property type="project" value="TreeGrafter"/>
</dbReference>
<dbReference type="InterPro" id="IPR036866">
    <property type="entry name" value="RibonucZ/Hydroxyglut_hydro"/>
</dbReference>
<proteinExistence type="predicted"/>
<dbReference type="InterPro" id="IPR001279">
    <property type="entry name" value="Metallo-B-lactamas"/>
</dbReference>
<dbReference type="Pfam" id="PF12706">
    <property type="entry name" value="Lactamase_B_2"/>
    <property type="match status" value="1"/>
</dbReference>
<dbReference type="SMART" id="SM00849">
    <property type="entry name" value="Lactamase_B"/>
    <property type="match status" value="1"/>
</dbReference>
<dbReference type="SUPFAM" id="SSF56281">
    <property type="entry name" value="Metallo-hydrolase/oxidoreductase"/>
    <property type="match status" value="1"/>
</dbReference>
<dbReference type="PANTHER" id="PTHR46018">
    <property type="entry name" value="ZINC PHOSPHODIESTERASE ELAC PROTEIN 1"/>
    <property type="match status" value="1"/>
</dbReference>
<dbReference type="RefSeq" id="WP_109923211.1">
    <property type="nucleotide sequence ID" value="NZ_QGLF01000007.1"/>
</dbReference>
<dbReference type="CDD" id="cd07719">
    <property type="entry name" value="arylsulfatase_AtsA-like_MBL-fold"/>
    <property type="match status" value="1"/>
</dbReference>
<dbReference type="OrthoDB" id="9773738at2"/>
<dbReference type="Gene3D" id="3.60.15.10">
    <property type="entry name" value="Ribonuclease Z/Hydroxyacylglutathione hydrolase-like"/>
    <property type="match status" value="1"/>
</dbReference>
<evidence type="ECO:0000313" key="4">
    <source>
        <dbReference type="Proteomes" id="UP000246077"/>
    </source>
</evidence>
<evidence type="ECO:0000259" key="2">
    <source>
        <dbReference type="SMART" id="SM00849"/>
    </source>
</evidence>
<keyword evidence="1 3" id="KW-0378">Hydrolase</keyword>
<reference evidence="4" key="1">
    <citation type="submission" date="2018-05" db="EMBL/GenBank/DDBJ databases">
        <title>Zavarzinia sp. HR-AS.</title>
        <authorList>
            <person name="Lee Y."/>
            <person name="Jeon C.O."/>
        </authorList>
    </citation>
    <scope>NUCLEOTIDE SEQUENCE [LARGE SCALE GENOMIC DNA]</scope>
    <source>
        <strain evidence="4">DSM 1231</strain>
    </source>
</reference>
<comment type="caution">
    <text evidence="3">The sequence shown here is derived from an EMBL/GenBank/DDBJ whole genome shotgun (WGS) entry which is preliminary data.</text>
</comment>
<dbReference type="EMBL" id="QGLF01000007">
    <property type="protein sequence ID" value="PWR18077.1"/>
    <property type="molecule type" value="Genomic_DNA"/>
</dbReference>
<evidence type="ECO:0000256" key="1">
    <source>
        <dbReference type="ARBA" id="ARBA00022801"/>
    </source>
</evidence>
<sequence>MARVFRRLAVVAAVLAVGLAAVWFTAGDRLVLALAARMAGANMAADRAATLPDGLHLAVCGAGGPMPDALRSGPCQLVVAGTFAFMVDAGSMGARNLARMGFRNGGITAILLTHFHSDHIDGLGEAMMLRWTAGSNREPVPVYGPPGVEMVLEGFHQAYAQDAQYRTAHHGPDVMPPGGAGGVPKVFPEPQGDEGVVVFERDGVKITAFSVNYAPVHPAVGYRFDYKGRSLVVSGDTGPAPVLDKFAAGADLLAHEALAPALVAALAEAAEGAGRGNLAHVMHDIPDYHTTPAQAAALAARAGVKQLVLTHITPPLPSRLLDRVFLDGVAAVYDGPVTIARDGDLFSLPAGTTAIVTEHLF</sequence>
<name>A0A317DTQ9_9PROT</name>
<keyword evidence="4" id="KW-1185">Reference proteome</keyword>
<dbReference type="Proteomes" id="UP000246077">
    <property type="component" value="Unassembled WGS sequence"/>
</dbReference>
<gene>
    <name evidence="3" type="ORF">DKG75_21335</name>
</gene>
<accession>A0A317DTQ9</accession>